<name>A0ABR2Q0F1_9ROSI</name>
<gene>
    <name evidence="1" type="ORF">V6N11_008187</name>
</gene>
<evidence type="ECO:0000313" key="1">
    <source>
        <dbReference type="EMBL" id="KAK8993976.1"/>
    </source>
</evidence>
<proteinExistence type="predicted"/>
<evidence type="ECO:0000313" key="2">
    <source>
        <dbReference type="Proteomes" id="UP001396334"/>
    </source>
</evidence>
<reference evidence="1 2" key="1">
    <citation type="journal article" date="2024" name="G3 (Bethesda)">
        <title>Genome assembly of Hibiscus sabdariffa L. provides insights into metabolisms of medicinal natural products.</title>
        <authorList>
            <person name="Kim T."/>
        </authorList>
    </citation>
    <scope>NUCLEOTIDE SEQUENCE [LARGE SCALE GENOMIC DNA]</scope>
    <source>
        <strain evidence="1">TK-2024</strain>
        <tissue evidence="1">Old leaves</tissue>
    </source>
</reference>
<comment type="caution">
    <text evidence="1">The sequence shown here is derived from an EMBL/GenBank/DDBJ whole genome shotgun (WGS) entry which is preliminary data.</text>
</comment>
<organism evidence="1 2">
    <name type="scientific">Hibiscus sabdariffa</name>
    <name type="common">roselle</name>
    <dbReference type="NCBI Taxonomy" id="183260"/>
    <lineage>
        <taxon>Eukaryota</taxon>
        <taxon>Viridiplantae</taxon>
        <taxon>Streptophyta</taxon>
        <taxon>Embryophyta</taxon>
        <taxon>Tracheophyta</taxon>
        <taxon>Spermatophyta</taxon>
        <taxon>Magnoliopsida</taxon>
        <taxon>eudicotyledons</taxon>
        <taxon>Gunneridae</taxon>
        <taxon>Pentapetalae</taxon>
        <taxon>rosids</taxon>
        <taxon>malvids</taxon>
        <taxon>Malvales</taxon>
        <taxon>Malvaceae</taxon>
        <taxon>Malvoideae</taxon>
        <taxon>Hibiscus</taxon>
    </lineage>
</organism>
<sequence length="77" mass="8639">MPVIFKLGHCTAIIRLWCDVVEPDTRALPTERREMRRDGGVNCEEWACKVVAEGMNEFGARMERSNGGACKGGRTIR</sequence>
<dbReference type="Proteomes" id="UP001396334">
    <property type="component" value="Unassembled WGS sequence"/>
</dbReference>
<accession>A0ABR2Q0F1</accession>
<protein>
    <submittedName>
        <fullName evidence="1">Uncharacterized protein</fullName>
    </submittedName>
</protein>
<dbReference type="EMBL" id="JBBPBN010000048">
    <property type="protein sequence ID" value="KAK8993976.1"/>
    <property type="molecule type" value="Genomic_DNA"/>
</dbReference>
<keyword evidence="2" id="KW-1185">Reference proteome</keyword>